<evidence type="ECO:0000259" key="2">
    <source>
        <dbReference type="Pfam" id="PF00975"/>
    </source>
</evidence>
<dbReference type="Proteomes" id="UP001611383">
    <property type="component" value="Chromosome"/>
</dbReference>
<dbReference type="InterPro" id="IPR029058">
    <property type="entry name" value="AB_hydrolase_fold"/>
</dbReference>
<keyword evidence="4" id="KW-1185">Reference proteome</keyword>
<dbReference type="SUPFAM" id="SSF53474">
    <property type="entry name" value="alpha/beta-Hydrolases"/>
    <property type="match status" value="1"/>
</dbReference>
<feature type="domain" description="Thioesterase" evidence="2">
    <location>
        <begin position="24"/>
        <end position="244"/>
    </location>
</feature>
<reference evidence="3 4" key="1">
    <citation type="submission" date="2019-08" db="EMBL/GenBank/DDBJ databases">
        <title>Archangium and Cystobacter genomes.</title>
        <authorList>
            <person name="Chen I.-C.K."/>
            <person name="Wielgoss S."/>
        </authorList>
    </citation>
    <scope>NUCLEOTIDE SEQUENCE [LARGE SCALE GENOMIC DNA]</scope>
    <source>
        <strain evidence="3 4">Cbm 6</strain>
    </source>
</reference>
<sequence>MKESRALPGPWLVRIKPCEQPRLTLICFPFGGAGAGSFWEWGKALADDIELWAVRLPGRESRSTEEYVTSSEQAVACIVRELKALRERKIVFYGHSMGAGLAYQTAMALRSMNEPLPELFIASGRMPPHKPYPGGWGERPDKELLDHVIKMGGIPAELSRNESILSLYLPKIRADFRLNENLFYGRAPVFDFPITLINGVEDPLVQEDGLEEWREHTRGAVKSFKLPGGHFFLQSHAGEFLKLVANELAEARPRLSSAPSNGS</sequence>
<name>A0ABY9WKQ0_9BACT</name>
<gene>
    <name evidence="3" type="ORF">F0U60_04070</name>
</gene>
<evidence type="ECO:0000313" key="4">
    <source>
        <dbReference type="Proteomes" id="UP001611383"/>
    </source>
</evidence>
<protein>
    <submittedName>
        <fullName evidence="3">Thioesterase</fullName>
    </submittedName>
</protein>
<dbReference type="PANTHER" id="PTHR11487">
    <property type="entry name" value="THIOESTERASE"/>
    <property type="match status" value="1"/>
</dbReference>
<dbReference type="Pfam" id="PF00975">
    <property type="entry name" value="Thioesterase"/>
    <property type="match status" value="1"/>
</dbReference>
<accession>A0ABY9WKQ0</accession>
<evidence type="ECO:0000313" key="3">
    <source>
        <dbReference type="EMBL" id="WNG43362.1"/>
    </source>
</evidence>
<dbReference type="EMBL" id="CP043494">
    <property type="protein sequence ID" value="WNG43362.1"/>
    <property type="molecule type" value="Genomic_DNA"/>
</dbReference>
<dbReference type="InterPro" id="IPR001031">
    <property type="entry name" value="Thioesterase"/>
</dbReference>
<dbReference type="Gene3D" id="3.40.50.1820">
    <property type="entry name" value="alpha/beta hydrolase"/>
    <property type="match status" value="1"/>
</dbReference>
<organism evidence="3 4">
    <name type="scientific">Archangium minus</name>
    <dbReference type="NCBI Taxonomy" id="83450"/>
    <lineage>
        <taxon>Bacteria</taxon>
        <taxon>Pseudomonadati</taxon>
        <taxon>Myxococcota</taxon>
        <taxon>Myxococcia</taxon>
        <taxon>Myxococcales</taxon>
        <taxon>Cystobacterineae</taxon>
        <taxon>Archangiaceae</taxon>
        <taxon>Archangium</taxon>
    </lineage>
</organism>
<dbReference type="RefSeq" id="WP_395814133.1">
    <property type="nucleotide sequence ID" value="NZ_CP043494.1"/>
</dbReference>
<evidence type="ECO:0000256" key="1">
    <source>
        <dbReference type="ARBA" id="ARBA00007169"/>
    </source>
</evidence>
<dbReference type="InterPro" id="IPR012223">
    <property type="entry name" value="TEII"/>
</dbReference>
<proteinExistence type="inferred from homology"/>
<dbReference type="PANTHER" id="PTHR11487:SF0">
    <property type="entry name" value="S-ACYL FATTY ACID SYNTHASE THIOESTERASE, MEDIUM CHAIN"/>
    <property type="match status" value="1"/>
</dbReference>
<comment type="similarity">
    <text evidence="1">Belongs to the thioesterase family.</text>
</comment>